<dbReference type="InterPro" id="IPR036909">
    <property type="entry name" value="Cyt_c-like_dom_sf"/>
</dbReference>
<dbReference type="InterPro" id="IPR009056">
    <property type="entry name" value="Cyt_c-like_dom"/>
</dbReference>
<dbReference type="Pfam" id="PF00034">
    <property type="entry name" value="Cytochrom_C"/>
    <property type="match status" value="1"/>
</dbReference>
<proteinExistence type="predicted"/>
<evidence type="ECO:0000256" key="1">
    <source>
        <dbReference type="ARBA" id="ARBA00022448"/>
    </source>
</evidence>
<evidence type="ECO:0000256" key="4">
    <source>
        <dbReference type="ARBA" id="ARBA00022982"/>
    </source>
</evidence>
<reference evidence="8" key="1">
    <citation type="submission" date="2022-04" db="EMBL/GenBank/DDBJ databases">
        <title>Desulfatitalea alkaliphila sp. nov., a novel anaerobic sulfate-reducing bacterium isolated from terrestrial mud volcano, Taman Peninsula, Russia.</title>
        <authorList>
            <person name="Khomyakova M.A."/>
            <person name="Merkel A.Y."/>
            <person name="Slobodkin A.I."/>
        </authorList>
    </citation>
    <scope>NUCLEOTIDE SEQUENCE</scope>
    <source>
        <strain evidence="8">M08but</strain>
    </source>
</reference>
<organism evidence="8 9">
    <name type="scientific">Desulfatitalea alkaliphila</name>
    <dbReference type="NCBI Taxonomy" id="2929485"/>
    <lineage>
        <taxon>Bacteria</taxon>
        <taxon>Pseudomonadati</taxon>
        <taxon>Thermodesulfobacteriota</taxon>
        <taxon>Desulfobacteria</taxon>
        <taxon>Desulfobacterales</taxon>
        <taxon>Desulfosarcinaceae</taxon>
        <taxon>Desulfatitalea</taxon>
    </lineage>
</organism>
<dbReference type="RefSeq" id="WP_246902086.1">
    <property type="nucleotide sequence ID" value="NZ_JALJRB010000001.1"/>
</dbReference>
<dbReference type="PROSITE" id="PS51007">
    <property type="entry name" value="CYTC"/>
    <property type="match status" value="1"/>
</dbReference>
<dbReference type="PRINTS" id="PR00605">
    <property type="entry name" value="CYTCHROMECIC"/>
</dbReference>
<dbReference type="EMBL" id="JALJRB010000001">
    <property type="protein sequence ID" value="MCJ8499038.1"/>
    <property type="molecule type" value="Genomic_DNA"/>
</dbReference>
<evidence type="ECO:0000313" key="9">
    <source>
        <dbReference type="Proteomes" id="UP001165427"/>
    </source>
</evidence>
<feature type="domain" description="Cytochrome c" evidence="7">
    <location>
        <begin position="34"/>
        <end position="118"/>
    </location>
</feature>
<evidence type="ECO:0000259" key="7">
    <source>
        <dbReference type="PROSITE" id="PS51007"/>
    </source>
</evidence>
<dbReference type="PANTHER" id="PTHR37823:SF1">
    <property type="entry name" value="CYTOCHROME C-553-LIKE"/>
    <property type="match status" value="1"/>
</dbReference>
<dbReference type="GO" id="GO:0009055">
    <property type="term" value="F:electron transfer activity"/>
    <property type="evidence" value="ECO:0007669"/>
    <property type="project" value="InterPro"/>
</dbReference>
<gene>
    <name evidence="8" type="ORF">MRX98_00515</name>
</gene>
<keyword evidence="5 6" id="KW-0408">Iron</keyword>
<dbReference type="GO" id="GO:0005506">
    <property type="term" value="F:iron ion binding"/>
    <property type="evidence" value="ECO:0007669"/>
    <property type="project" value="InterPro"/>
</dbReference>
<dbReference type="InterPro" id="IPR008168">
    <property type="entry name" value="Cyt_C_IC"/>
</dbReference>
<keyword evidence="2 6" id="KW-0349">Heme</keyword>
<evidence type="ECO:0000313" key="8">
    <source>
        <dbReference type="EMBL" id="MCJ8499038.1"/>
    </source>
</evidence>
<dbReference type="Proteomes" id="UP001165427">
    <property type="component" value="Unassembled WGS sequence"/>
</dbReference>
<evidence type="ECO:0000256" key="3">
    <source>
        <dbReference type="ARBA" id="ARBA00022723"/>
    </source>
</evidence>
<evidence type="ECO:0000256" key="5">
    <source>
        <dbReference type="ARBA" id="ARBA00023004"/>
    </source>
</evidence>
<dbReference type="PANTHER" id="PTHR37823">
    <property type="entry name" value="CYTOCHROME C-553-LIKE"/>
    <property type="match status" value="1"/>
</dbReference>
<keyword evidence="3 6" id="KW-0479">Metal-binding</keyword>
<accession>A0AA41QYX5</accession>
<sequence length="118" mass="12598">MTVLKRTSAGVILVLAAGGIIFAALSSDITKADSGAIQGLRIFENNCAGCHFADQEASKRGPGLKNLFARETLPATGRPVTIENVVRQLKEPFKNMPSFVDDLSESEMEAVAGYLETL</sequence>
<keyword evidence="9" id="KW-1185">Reference proteome</keyword>
<dbReference type="InterPro" id="IPR051811">
    <property type="entry name" value="Cytochrome_c550/c551-like"/>
</dbReference>
<dbReference type="AlphaFoldDB" id="A0AA41QYX5"/>
<dbReference type="SUPFAM" id="SSF46626">
    <property type="entry name" value="Cytochrome c"/>
    <property type="match status" value="1"/>
</dbReference>
<protein>
    <submittedName>
        <fullName evidence="8">Cytochrome c</fullName>
    </submittedName>
</protein>
<keyword evidence="1" id="KW-0813">Transport</keyword>
<evidence type="ECO:0000256" key="6">
    <source>
        <dbReference type="PROSITE-ProRule" id="PRU00433"/>
    </source>
</evidence>
<keyword evidence="4" id="KW-0249">Electron transport</keyword>
<comment type="caution">
    <text evidence="8">The sequence shown here is derived from an EMBL/GenBank/DDBJ whole genome shotgun (WGS) entry which is preliminary data.</text>
</comment>
<dbReference type="Gene3D" id="1.10.760.10">
    <property type="entry name" value="Cytochrome c-like domain"/>
    <property type="match status" value="1"/>
</dbReference>
<name>A0AA41QYX5_9BACT</name>
<evidence type="ECO:0000256" key="2">
    <source>
        <dbReference type="ARBA" id="ARBA00022617"/>
    </source>
</evidence>
<dbReference type="GO" id="GO:0020037">
    <property type="term" value="F:heme binding"/>
    <property type="evidence" value="ECO:0007669"/>
    <property type="project" value="InterPro"/>
</dbReference>